<proteinExistence type="predicted"/>
<accession>A0A857DEA9</accession>
<evidence type="ECO:0000313" key="1">
    <source>
        <dbReference type="EMBL" id="QGZ99589.1"/>
    </source>
</evidence>
<dbReference type="EMBL" id="CP046996">
    <property type="protein sequence ID" value="QGZ99589.1"/>
    <property type="molecule type" value="Genomic_DNA"/>
</dbReference>
<organism evidence="1 2">
    <name type="scientific">Dehalobacter restrictus</name>
    <dbReference type="NCBI Taxonomy" id="55583"/>
    <lineage>
        <taxon>Bacteria</taxon>
        <taxon>Bacillati</taxon>
        <taxon>Bacillota</taxon>
        <taxon>Clostridia</taxon>
        <taxon>Eubacteriales</taxon>
        <taxon>Desulfitobacteriaceae</taxon>
        <taxon>Dehalobacter</taxon>
    </lineage>
</organism>
<evidence type="ECO:0000313" key="2">
    <source>
        <dbReference type="Proteomes" id="UP000430508"/>
    </source>
</evidence>
<dbReference type="Proteomes" id="UP000430508">
    <property type="component" value="Chromosome"/>
</dbReference>
<dbReference type="RefSeq" id="WP_025205183.1">
    <property type="nucleotide sequence ID" value="NZ_CP046996.1"/>
</dbReference>
<sequence length="104" mass="11941">MGPIENKINDDMKNIYFTAKRDIGYTASRFMQLVSQKGGLQAAKQLIAKEGGTYGFEVLWENKRLDLSVEALVLKSEYVTLFSDEERMLCRDRLKKFGYDTTAM</sequence>
<dbReference type="AlphaFoldDB" id="A0A857DEA9"/>
<name>A0A857DEA9_9FIRM</name>
<reference evidence="1 2" key="1">
    <citation type="submission" date="2019-12" db="EMBL/GenBank/DDBJ databases">
        <title>Sequence classification of anaerobic respiratory reductive dehalogenases: First we see many, then we see few.</title>
        <authorList>
            <person name="Molenda O."/>
            <person name="Puentes Jacome L.A."/>
            <person name="Cao X."/>
            <person name="Nesbo C.L."/>
            <person name="Tang S."/>
            <person name="Morson N."/>
            <person name="Patron J."/>
            <person name="Lomheim L."/>
            <person name="Wishart D.S."/>
            <person name="Edwards E.A."/>
        </authorList>
    </citation>
    <scope>NUCLEOTIDE SEQUENCE [LARGE SCALE GENOMIC DNA]</scope>
    <source>
        <strain evidence="1 2">12DCA</strain>
    </source>
</reference>
<gene>
    <name evidence="1" type="ORF">GQ588_02450</name>
</gene>
<protein>
    <submittedName>
        <fullName evidence="1">Uncharacterized protein</fullName>
    </submittedName>
</protein>